<reference evidence="14" key="1">
    <citation type="submission" date="2022-03" db="EMBL/GenBank/DDBJ databases">
        <title>Identification of a novel bacterium isolated from mangrove sediments.</title>
        <authorList>
            <person name="Pan X."/>
        </authorList>
    </citation>
    <scope>NUCLEOTIDE SEQUENCE</scope>
    <source>
        <strain evidence="14">B1949</strain>
    </source>
</reference>
<keyword evidence="5 14" id="KW-0808">Transferase</keyword>
<dbReference type="EMBL" id="JALHLF010000076">
    <property type="protein sequence ID" value="MCJ2184094.1"/>
    <property type="molecule type" value="Genomic_DNA"/>
</dbReference>
<dbReference type="PANTHER" id="PTHR43071">
    <property type="entry name" value="2-AMINO-4-HYDROXY-6-HYDROXYMETHYLDIHYDROPTERIDINE PYROPHOSPHOKINASE"/>
    <property type="match status" value="1"/>
</dbReference>
<evidence type="ECO:0000256" key="8">
    <source>
        <dbReference type="ARBA" id="ARBA00022840"/>
    </source>
</evidence>
<keyword evidence="6" id="KW-0547">Nucleotide-binding</keyword>
<dbReference type="RefSeq" id="WP_244022575.1">
    <property type="nucleotide sequence ID" value="NZ_JALHLF010000076.1"/>
</dbReference>
<evidence type="ECO:0000313" key="14">
    <source>
        <dbReference type="EMBL" id="MCJ2184094.1"/>
    </source>
</evidence>
<comment type="function">
    <text evidence="10">Catalyzes the transfer of pyrophosphate from adenosine triphosphate (ATP) to 6-hydroxymethyl-7,8-dihydropterin, an enzymatic step in folate biosynthesis pathway.</text>
</comment>
<evidence type="ECO:0000256" key="7">
    <source>
        <dbReference type="ARBA" id="ARBA00022777"/>
    </source>
</evidence>
<keyword evidence="9" id="KW-0289">Folate biosynthesis</keyword>
<feature type="non-terminal residue" evidence="14">
    <location>
        <position position="1"/>
    </location>
</feature>
<evidence type="ECO:0000256" key="9">
    <source>
        <dbReference type="ARBA" id="ARBA00022909"/>
    </source>
</evidence>
<comment type="similarity">
    <text evidence="2">Belongs to the HPPK family.</text>
</comment>
<protein>
    <recommendedName>
        <fullName evidence="4">2-amino-4-hydroxy-6-hydroxymethyldihydropteridine pyrophosphokinase</fullName>
        <ecNumber evidence="3">2.7.6.3</ecNumber>
    </recommendedName>
    <alternativeName>
        <fullName evidence="11">6-hydroxymethyl-7,8-dihydropterin pyrophosphokinase</fullName>
    </alternativeName>
    <alternativeName>
        <fullName evidence="12">7,8-dihydro-6-hydroxymethylpterin-pyrophosphokinase</fullName>
    </alternativeName>
</protein>
<evidence type="ECO:0000256" key="1">
    <source>
        <dbReference type="ARBA" id="ARBA00005051"/>
    </source>
</evidence>
<sequence length="133" mass="14821">TGQVVAVSPRIETPPLGPSRRRYVNAVALVESGLEPPAMLARLAAIENEFGRRRRGQAWQSRVLDLDIVLWNGGSFAQDDDETCLVLPHPAFRERAFVLAPASRIAGRWRDPLTGLTLNQLHARLTKPRHALR</sequence>
<accession>A0ABT0BH90</accession>
<dbReference type="EC" id="2.7.6.3" evidence="3"/>
<comment type="caution">
    <text evidence="14">The sequence shown here is derived from an EMBL/GenBank/DDBJ whole genome shotgun (WGS) entry which is preliminary data.</text>
</comment>
<feature type="domain" description="7,8-dihydro-6-hydroxymethylpterin-pyrophosphokinase" evidence="13">
    <location>
        <begin position="3"/>
        <end position="106"/>
    </location>
</feature>
<dbReference type="PANTHER" id="PTHR43071:SF1">
    <property type="entry name" value="2-AMINO-4-HYDROXY-6-HYDROXYMETHYLDIHYDROPTERIDINE PYROPHOSPHOKINASE"/>
    <property type="match status" value="1"/>
</dbReference>
<keyword evidence="15" id="KW-1185">Reference proteome</keyword>
<evidence type="ECO:0000256" key="10">
    <source>
        <dbReference type="ARBA" id="ARBA00029409"/>
    </source>
</evidence>
<evidence type="ECO:0000256" key="12">
    <source>
        <dbReference type="ARBA" id="ARBA00033413"/>
    </source>
</evidence>
<dbReference type="NCBIfam" id="TIGR01498">
    <property type="entry name" value="folK"/>
    <property type="match status" value="1"/>
</dbReference>
<evidence type="ECO:0000256" key="6">
    <source>
        <dbReference type="ARBA" id="ARBA00022741"/>
    </source>
</evidence>
<evidence type="ECO:0000313" key="15">
    <source>
        <dbReference type="Proteomes" id="UP001162881"/>
    </source>
</evidence>
<evidence type="ECO:0000256" key="11">
    <source>
        <dbReference type="ARBA" id="ARBA00029766"/>
    </source>
</evidence>
<name>A0ABT0BH90_9SPHN</name>
<evidence type="ECO:0000256" key="4">
    <source>
        <dbReference type="ARBA" id="ARBA00016218"/>
    </source>
</evidence>
<comment type="pathway">
    <text evidence="1">Cofactor biosynthesis; tetrahydrofolate biosynthesis; 2-amino-4-hydroxy-6-hydroxymethyl-7,8-dihydropteridine diphosphate from 7,8-dihydroneopterin triphosphate: step 4/4.</text>
</comment>
<keyword evidence="7" id="KW-0418">Kinase</keyword>
<dbReference type="GO" id="GO:0003848">
    <property type="term" value="F:2-amino-4-hydroxy-6-hydroxymethyldihydropteridine diphosphokinase activity"/>
    <property type="evidence" value="ECO:0007669"/>
    <property type="project" value="UniProtKB-EC"/>
</dbReference>
<proteinExistence type="inferred from homology"/>
<dbReference type="Proteomes" id="UP001162881">
    <property type="component" value="Unassembled WGS sequence"/>
</dbReference>
<evidence type="ECO:0000256" key="2">
    <source>
        <dbReference type="ARBA" id="ARBA00005810"/>
    </source>
</evidence>
<keyword evidence="8" id="KW-0067">ATP-binding</keyword>
<dbReference type="InterPro" id="IPR000550">
    <property type="entry name" value="Hppk"/>
</dbReference>
<organism evidence="14 15">
    <name type="scientific">Novosphingobium organovorum</name>
    <dbReference type="NCBI Taxonomy" id="2930092"/>
    <lineage>
        <taxon>Bacteria</taxon>
        <taxon>Pseudomonadati</taxon>
        <taxon>Pseudomonadota</taxon>
        <taxon>Alphaproteobacteria</taxon>
        <taxon>Sphingomonadales</taxon>
        <taxon>Sphingomonadaceae</taxon>
        <taxon>Novosphingobium</taxon>
    </lineage>
</organism>
<evidence type="ECO:0000259" key="13">
    <source>
        <dbReference type="Pfam" id="PF01288"/>
    </source>
</evidence>
<dbReference type="CDD" id="cd00483">
    <property type="entry name" value="HPPK"/>
    <property type="match status" value="1"/>
</dbReference>
<dbReference type="InterPro" id="IPR035907">
    <property type="entry name" value="Hppk_sf"/>
</dbReference>
<dbReference type="SUPFAM" id="SSF55083">
    <property type="entry name" value="6-hydroxymethyl-7,8-dihydropterin pyrophosphokinase, HPPK"/>
    <property type="match status" value="1"/>
</dbReference>
<gene>
    <name evidence="14" type="primary">folK</name>
    <name evidence="14" type="ORF">MTR62_15535</name>
</gene>
<dbReference type="Pfam" id="PF01288">
    <property type="entry name" value="HPPK"/>
    <property type="match status" value="1"/>
</dbReference>
<dbReference type="Gene3D" id="3.30.70.560">
    <property type="entry name" value="7,8-Dihydro-6-hydroxymethylpterin-pyrophosphokinase HPPK"/>
    <property type="match status" value="1"/>
</dbReference>
<evidence type="ECO:0000256" key="5">
    <source>
        <dbReference type="ARBA" id="ARBA00022679"/>
    </source>
</evidence>
<evidence type="ECO:0000256" key="3">
    <source>
        <dbReference type="ARBA" id="ARBA00013253"/>
    </source>
</evidence>